<keyword evidence="1" id="KW-0472">Membrane</keyword>
<feature type="transmembrane region" description="Helical" evidence="1">
    <location>
        <begin position="331"/>
        <end position="353"/>
    </location>
</feature>
<feature type="transmembrane region" description="Helical" evidence="1">
    <location>
        <begin position="40"/>
        <end position="68"/>
    </location>
</feature>
<evidence type="ECO:0000256" key="1">
    <source>
        <dbReference type="SAM" id="Phobius"/>
    </source>
</evidence>
<feature type="transmembrane region" description="Helical" evidence="1">
    <location>
        <begin position="384"/>
        <end position="405"/>
    </location>
</feature>
<accession>A0A4V2ZTV7</accession>
<feature type="transmembrane region" description="Helical" evidence="1">
    <location>
        <begin position="148"/>
        <end position="167"/>
    </location>
</feature>
<dbReference type="OrthoDB" id="1645614at2"/>
<reference evidence="3 4" key="1">
    <citation type="submission" date="2019-03" db="EMBL/GenBank/DDBJ databases">
        <title>This is whole genome sequence of Paenibacillus sp MS74 strain.</title>
        <authorList>
            <person name="Trinh H.N."/>
        </authorList>
    </citation>
    <scope>NUCLEOTIDE SEQUENCE [LARGE SCALE GENOMIC DNA]</scope>
    <source>
        <strain evidence="3 4">MS74</strain>
    </source>
</reference>
<keyword evidence="4" id="KW-1185">Reference proteome</keyword>
<feature type="transmembrane region" description="Helical" evidence="1">
    <location>
        <begin position="80"/>
        <end position="101"/>
    </location>
</feature>
<dbReference type="InterPro" id="IPR011642">
    <property type="entry name" value="Gate_dom"/>
</dbReference>
<feature type="transmembrane region" description="Helical" evidence="1">
    <location>
        <begin position="303"/>
        <end position="324"/>
    </location>
</feature>
<comment type="caution">
    <text evidence="3">The sequence shown here is derived from an EMBL/GenBank/DDBJ whole genome shotgun (WGS) entry which is preliminary data.</text>
</comment>
<dbReference type="Pfam" id="PF07670">
    <property type="entry name" value="Gate"/>
    <property type="match status" value="1"/>
</dbReference>
<evidence type="ECO:0000313" key="4">
    <source>
        <dbReference type="Proteomes" id="UP000295636"/>
    </source>
</evidence>
<dbReference type="EMBL" id="SMRT01000003">
    <property type="protein sequence ID" value="TDF98624.1"/>
    <property type="molecule type" value="Genomic_DNA"/>
</dbReference>
<dbReference type="Proteomes" id="UP000295636">
    <property type="component" value="Unassembled WGS sequence"/>
</dbReference>
<dbReference type="RefSeq" id="WP_133226850.1">
    <property type="nucleotide sequence ID" value="NZ_SMRT01000003.1"/>
</dbReference>
<dbReference type="InterPro" id="IPR014226">
    <property type="entry name" value="Spore_IM_YlbJ"/>
</dbReference>
<proteinExistence type="predicted"/>
<feature type="transmembrane region" description="Helical" evidence="1">
    <location>
        <begin position="6"/>
        <end position="28"/>
    </location>
</feature>
<protein>
    <submittedName>
        <fullName evidence="3">Sporulation integral membrane protein YlbJ</fullName>
    </submittedName>
</protein>
<evidence type="ECO:0000259" key="2">
    <source>
        <dbReference type="Pfam" id="PF07670"/>
    </source>
</evidence>
<keyword evidence="1" id="KW-1133">Transmembrane helix</keyword>
<feature type="transmembrane region" description="Helical" evidence="1">
    <location>
        <begin position="228"/>
        <end position="258"/>
    </location>
</feature>
<dbReference type="AlphaFoldDB" id="A0A4V2ZTV7"/>
<sequence>MPLKQFSPVFIIAMTMIGLMGLTIFFPAESFHASLKGVAIWWDVLFPALFPFFVISEMMLGMGLVHFFGTLFDPIMRPLFRIPGIGGFVMAMGFAAGYPIGARLTSQLWEQRLVNREEGERLVAFTTSSDPIFLIGAVSLGFFQDAGLAGILAAAHYGTAILLGLLMRFHGRRATGPSHAEPAAPRPLGASSNIIARAFEAMHAARMQDGRALGDMLQQAVRTSLQNILVVGGLVVFFSVVMEIMTSAHIMSIFYIGINSVLQFFGVPLALSQAVANGLFEVTLGAKAAGGAGAQIDLVYKTAIAAFVLSWAGLSVHAQIVSLLHHTNLRYLPFCAARLLHGLMAAAAVFVLWEPLQPYRGAIAAFVPNLDVASPITTLLKYTVPWGAVSFAAAVLALVLLYLLYRITKPWMKLLGKYR</sequence>
<name>A0A4V2ZTV7_9BACL</name>
<dbReference type="NCBIfam" id="TIGR02871">
    <property type="entry name" value="spore_ylbJ"/>
    <property type="match status" value="1"/>
</dbReference>
<feature type="domain" description="Nucleoside transporter/FeoB GTPase Gate" evidence="2">
    <location>
        <begin position="45"/>
        <end position="108"/>
    </location>
</feature>
<evidence type="ECO:0000313" key="3">
    <source>
        <dbReference type="EMBL" id="TDF98624.1"/>
    </source>
</evidence>
<organism evidence="3 4">
    <name type="scientific">Paenibacillus piri</name>
    <dbReference type="NCBI Taxonomy" id="2547395"/>
    <lineage>
        <taxon>Bacteria</taxon>
        <taxon>Bacillati</taxon>
        <taxon>Bacillota</taxon>
        <taxon>Bacilli</taxon>
        <taxon>Bacillales</taxon>
        <taxon>Paenibacillaceae</taxon>
        <taxon>Paenibacillus</taxon>
    </lineage>
</organism>
<keyword evidence="1" id="KW-0812">Transmembrane</keyword>
<gene>
    <name evidence="3" type="primary">ylbJ</name>
    <name evidence="3" type="ORF">E1757_08770</name>
</gene>